<evidence type="ECO:0000313" key="3">
    <source>
        <dbReference type="Proteomes" id="UP000824890"/>
    </source>
</evidence>
<dbReference type="Proteomes" id="UP000824890">
    <property type="component" value="Unassembled WGS sequence"/>
</dbReference>
<comment type="caution">
    <text evidence="2">The sequence shown here is derived from an EMBL/GenBank/DDBJ whole genome shotgun (WGS) entry which is preliminary data.</text>
</comment>
<gene>
    <name evidence="2" type="ORF">HID58_002631</name>
</gene>
<dbReference type="EMBL" id="JAGKQM010000001">
    <property type="protein sequence ID" value="KAH0942994.1"/>
    <property type="molecule type" value="Genomic_DNA"/>
</dbReference>
<organism evidence="2 3">
    <name type="scientific">Brassica napus</name>
    <name type="common">Rape</name>
    <dbReference type="NCBI Taxonomy" id="3708"/>
    <lineage>
        <taxon>Eukaryota</taxon>
        <taxon>Viridiplantae</taxon>
        <taxon>Streptophyta</taxon>
        <taxon>Embryophyta</taxon>
        <taxon>Tracheophyta</taxon>
        <taxon>Spermatophyta</taxon>
        <taxon>Magnoliopsida</taxon>
        <taxon>eudicotyledons</taxon>
        <taxon>Gunneridae</taxon>
        <taxon>Pentapetalae</taxon>
        <taxon>rosids</taxon>
        <taxon>malvids</taxon>
        <taxon>Brassicales</taxon>
        <taxon>Brassicaceae</taxon>
        <taxon>Brassiceae</taxon>
        <taxon>Brassica</taxon>
    </lineage>
</organism>
<proteinExistence type="predicted"/>
<feature type="region of interest" description="Disordered" evidence="1">
    <location>
        <begin position="85"/>
        <end position="114"/>
    </location>
</feature>
<evidence type="ECO:0000256" key="1">
    <source>
        <dbReference type="SAM" id="MobiDB-lite"/>
    </source>
</evidence>
<evidence type="ECO:0000313" key="2">
    <source>
        <dbReference type="EMBL" id="KAH0942994.1"/>
    </source>
</evidence>
<sequence>RTSGNEFGRLSNPTFGRLYTCCHPHPRGNTCHQVSAIPPRLVVAGDPTFGSHGQTGAPSLRSSLPSTNFGPLKLERLNRRSESSSIIINHRDPPEESHASSLFPPESFPATKTKDRRRRICDSLRLSEILFRTLKSSPRHLFSHRVVTLVRHQPSY</sequence>
<reference evidence="2 3" key="1">
    <citation type="submission" date="2021-05" db="EMBL/GenBank/DDBJ databases">
        <title>Genome Assembly of Synthetic Allotetraploid Brassica napus Reveals Homoeologous Exchanges between Subgenomes.</title>
        <authorList>
            <person name="Davis J.T."/>
        </authorList>
    </citation>
    <scope>NUCLEOTIDE SEQUENCE [LARGE SCALE GENOMIC DNA]</scope>
    <source>
        <strain evidence="3">cv. Da-Ae</strain>
        <tissue evidence="2">Seedling</tissue>
    </source>
</reference>
<feature type="region of interest" description="Disordered" evidence="1">
    <location>
        <begin position="49"/>
        <end position="71"/>
    </location>
</feature>
<feature type="non-terminal residue" evidence="2">
    <location>
        <position position="1"/>
    </location>
</feature>
<keyword evidence="3" id="KW-1185">Reference proteome</keyword>
<protein>
    <submittedName>
        <fullName evidence="2">Uncharacterized protein</fullName>
    </submittedName>
</protein>
<accession>A0ABQ8EMS8</accession>
<feature type="compositionally biased region" description="Basic and acidic residues" evidence="1">
    <location>
        <begin position="89"/>
        <end position="98"/>
    </location>
</feature>
<feature type="compositionally biased region" description="Polar residues" evidence="1">
    <location>
        <begin position="51"/>
        <end position="69"/>
    </location>
</feature>
<name>A0ABQ8EMS8_BRANA</name>